<protein>
    <recommendedName>
        <fullName evidence="1">EAL domain-containing protein</fullName>
    </recommendedName>
</protein>
<organism evidence="2 3">
    <name type="scientific">Devosia pacifica</name>
    <dbReference type="NCBI Taxonomy" id="1335967"/>
    <lineage>
        <taxon>Bacteria</taxon>
        <taxon>Pseudomonadati</taxon>
        <taxon>Pseudomonadota</taxon>
        <taxon>Alphaproteobacteria</taxon>
        <taxon>Hyphomicrobiales</taxon>
        <taxon>Devosiaceae</taxon>
        <taxon>Devosia</taxon>
    </lineage>
</organism>
<dbReference type="InterPro" id="IPR050706">
    <property type="entry name" value="Cyclic-di-GMP_PDE-like"/>
</dbReference>
<dbReference type="PROSITE" id="PS50883">
    <property type="entry name" value="EAL"/>
    <property type="match status" value="1"/>
</dbReference>
<dbReference type="Proteomes" id="UP000646579">
    <property type="component" value="Unassembled WGS sequence"/>
</dbReference>
<dbReference type="EMBL" id="BMZE01000001">
    <property type="protein sequence ID" value="GHA11692.1"/>
    <property type="molecule type" value="Genomic_DNA"/>
</dbReference>
<name>A0A918VN38_9HYPH</name>
<dbReference type="RefSeq" id="WP_189422633.1">
    <property type="nucleotide sequence ID" value="NZ_BMZE01000001.1"/>
</dbReference>
<sequence>MHSRYSNTLTLVSAILAFLPILAVDVLIDNHVHTSSTNRLQERADMLAASVHDNVVGVLDSLQSLVADGASLCTSTFVDQAQREVQGSVALKQITVENADRVLYCDAFQSDFTYSPVSEPFPLPGRAESLQLVMIDTYERPVFKLSLPVGADRVVSAFVPSLRQSLAMLGGDLQDATAIRLVLADGRQVNSYGDMAIMESSDAVKANAYVEELPLTLEAAASFPHLRAEYGDLDVGLTVVTALLCAAFLFLSLQYVRSTQPPVFNLERAISRGEIKPYYQPVINLRTGELLGCEVLCRWVRRNGQVIPPGQFIEQAEASGLAVPMTLSLMEQVKADLGEVAEQRPQMKIAINLFDGHFRDASIVDDVQAIFSNSSIRYGQLVFEITERQPIQQSLQSTSVISGLHALGARLAMDDVGTGHSNLAFMATLGVDIIKIDRVFIDMIKPGVSQVPVLDGLITMARDLDTEIVAEGVETAEQALYLRSRGVYQAQGFLFSPALKASAFLELTKALPTPGYDSPQMSAA</sequence>
<dbReference type="InterPro" id="IPR035919">
    <property type="entry name" value="EAL_sf"/>
</dbReference>
<comment type="caution">
    <text evidence="2">The sequence shown here is derived from an EMBL/GenBank/DDBJ whole genome shotgun (WGS) entry which is preliminary data.</text>
</comment>
<reference evidence="2" key="2">
    <citation type="submission" date="2020-09" db="EMBL/GenBank/DDBJ databases">
        <authorList>
            <person name="Sun Q."/>
            <person name="Kim S."/>
        </authorList>
    </citation>
    <scope>NUCLEOTIDE SEQUENCE</scope>
    <source>
        <strain evidence="2">KCTC 32437</strain>
    </source>
</reference>
<evidence type="ECO:0000313" key="3">
    <source>
        <dbReference type="Proteomes" id="UP000646579"/>
    </source>
</evidence>
<dbReference type="SUPFAM" id="SSF141868">
    <property type="entry name" value="EAL domain-like"/>
    <property type="match status" value="1"/>
</dbReference>
<gene>
    <name evidence="2" type="ORF">GCM10007989_02510</name>
</gene>
<evidence type="ECO:0000313" key="2">
    <source>
        <dbReference type="EMBL" id="GHA11692.1"/>
    </source>
</evidence>
<proteinExistence type="predicted"/>
<dbReference type="Pfam" id="PF00563">
    <property type="entry name" value="EAL"/>
    <property type="match status" value="1"/>
</dbReference>
<accession>A0A918VN38</accession>
<dbReference type="PANTHER" id="PTHR33121">
    <property type="entry name" value="CYCLIC DI-GMP PHOSPHODIESTERASE PDEF"/>
    <property type="match status" value="1"/>
</dbReference>
<dbReference type="AlphaFoldDB" id="A0A918VN38"/>
<dbReference type="GO" id="GO:0071111">
    <property type="term" value="F:cyclic-guanylate-specific phosphodiesterase activity"/>
    <property type="evidence" value="ECO:0007669"/>
    <property type="project" value="InterPro"/>
</dbReference>
<dbReference type="SMART" id="SM00052">
    <property type="entry name" value="EAL"/>
    <property type="match status" value="1"/>
</dbReference>
<feature type="domain" description="EAL" evidence="1">
    <location>
        <begin position="259"/>
        <end position="512"/>
    </location>
</feature>
<reference evidence="2" key="1">
    <citation type="journal article" date="2014" name="Int. J. Syst. Evol. Microbiol.">
        <title>Complete genome sequence of Corynebacterium casei LMG S-19264T (=DSM 44701T), isolated from a smear-ripened cheese.</title>
        <authorList>
            <consortium name="US DOE Joint Genome Institute (JGI-PGF)"/>
            <person name="Walter F."/>
            <person name="Albersmeier A."/>
            <person name="Kalinowski J."/>
            <person name="Ruckert C."/>
        </authorList>
    </citation>
    <scope>NUCLEOTIDE SEQUENCE</scope>
    <source>
        <strain evidence="2">KCTC 32437</strain>
    </source>
</reference>
<dbReference type="Gene3D" id="3.20.20.450">
    <property type="entry name" value="EAL domain"/>
    <property type="match status" value="1"/>
</dbReference>
<keyword evidence="3" id="KW-1185">Reference proteome</keyword>
<dbReference type="InterPro" id="IPR001633">
    <property type="entry name" value="EAL_dom"/>
</dbReference>
<dbReference type="PANTHER" id="PTHR33121:SF79">
    <property type="entry name" value="CYCLIC DI-GMP PHOSPHODIESTERASE PDED-RELATED"/>
    <property type="match status" value="1"/>
</dbReference>
<evidence type="ECO:0000259" key="1">
    <source>
        <dbReference type="PROSITE" id="PS50883"/>
    </source>
</evidence>
<dbReference type="CDD" id="cd01948">
    <property type="entry name" value="EAL"/>
    <property type="match status" value="1"/>
</dbReference>